<comment type="caution">
    <text evidence="10">The sequence shown here is derived from an EMBL/GenBank/DDBJ whole genome shotgun (WGS) entry which is preliminary data.</text>
</comment>
<dbReference type="PANTHER" id="PTHR30521">
    <property type="entry name" value="DEFERROCHELATASE/PEROXIDASE"/>
    <property type="match status" value="1"/>
</dbReference>
<keyword evidence="5" id="KW-0732">Signal</keyword>
<reference evidence="10" key="1">
    <citation type="submission" date="2020-01" db="EMBL/GenBank/DDBJ databases">
        <title>Insect and environment-associated Actinomycetes.</title>
        <authorList>
            <person name="Currrie C."/>
            <person name="Chevrette M."/>
            <person name="Carlson C."/>
            <person name="Stubbendieck R."/>
            <person name="Wendt-Pienkowski E."/>
        </authorList>
    </citation>
    <scope>NUCLEOTIDE SEQUENCE</scope>
    <source>
        <strain evidence="10">SID7499</strain>
    </source>
</reference>
<dbReference type="AlphaFoldDB" id="A0A6G3WLZ2"/>
<keyword evidence="4" id="KW-0479">Metal-binding</keyword>
<protein>
    <submittedName>
        <fullName evidence="10">Peroxidase</fullName>
    </submittedName>
</protein>
<dbReference type="GO" id="GO:0046872">
    <property type="term" value="F:metal ion binding"/>
    <property type="evidence" value="ECO:0007669"/>
    <property type="project" value="UniProtKB-KW"/>
</dbReference>
<evidence type="ECO:0000256" key="5">
    <source>
        <dbReference type="ARBA" id="ARBA00022729"/>
    </source>
</evidence>
<dbReference type="EMBL" id="JAAGMN010000894">
    <property type="protein sequence ID" value="NEE06467.1"/>
    <property type="molecule type" value="Genomic_DNA"/>
</dbReference>
<organism evidence="10">
    <name type="scientific">Streptomyces sp. SID7499</name>
    <dbReference type="NCBI Taxonomy" id="2706086"/>
    <lineage>
        <taxon>Bacteria</taxon>
        <taxon>Bacillati</taxon>
        <taxon>Actinomycetota</taxon>
        <taxon>Actinomycetes</taxon>
        <taxon>Kitasatosporales</taxon>
        <taxon>Streptomycetaceae</taxon>
        <taxon>Streptomyces</taxon>
    </lineage>
</organism>
<evidence type="ECO:0000256" key="6">
    <source>
        <dbReference type="ARBA" id="ARBA00023002"/>
    </source>
</evidence>
<dbReference type="InterPro" id="IPR006314">
    <property type="entry name" value="Dyp_peroxidase"/>
</dbReference>
<dbReference type="GO" id="GO:0004601">
    <property type="term" value="F:peroxidase activity"/>
    <property type="evidence" value="ECO:0007669"/>
    <property type="project" value="UniProtKB-KW"/>
</dbReference>
<dbReference type="SUPFAM" id="SSF54909">
    <property type="entry name" value="Dimeric alpha+beta barrel"/>
    <property type="match status" value="1"/>
</dbReference>
<evidence type="ECO:0000259" key="9">
    <source>
        <dbReference type="Pfam" id="PF20628"/>
    </source>
</evidence>
<keyword evidence="6" id="KW-0560">Oxidoreductase</keyword>
<dbReference type="GO" id="GO:0005829">
    <property type="term" value="C:cytosol"/>
    <property type="evidence" value="ECO:0007669"/>
    <property type="project" value="TreeGrafter"/>
</dbReference>
<sequence>LDSHVRLAAPDRRNPPKIVRRSYGYSRGADEKGMIFSCFQRDPVQGFEAVQKRLAGEPMASYLLTVGGGYFFVPPRGDEWTGALSG</sequence>
<keyword evidence="7" id="KW-0408">Iron</keyword>
<dbReference type="PROSITE" id="PS51404">
    <property type="entry name" value="DYP_PEROXIDASE"/>
    <property type="match status" value="1"/>
</dbReference>
<evidence type="ECO:0000313" key="10">
    <source>
        <dbReference type="EMBL" id="NEE06467.1"/>
    </source>
</evidence>
<accession>A0A6G3WLZ2</accession>
<dbReference type="PANTHER" id="PTHR30521:SF4">
    <property type="entry name" value="DEFERROCHELATASE"/>
    <property type="match status" value="1"/>
</dbReference>
<gene>
    <name evidence="10" type="ORF">G3M58_08440</name>
</gene>
<comment type="cofactor">
    <cofactor evidence="1">
        <name>heme b</name>
        <dbReference type="ChEBI" id="CHEBI:60344"/>
    </cofactor>
</comment>
<dbReference type="Pfam" id="PF20628">
    <property type="entry name" value="Dyp_perox_C"/>
    <property type="match status" value="1"/>
</dbReference>
<feature type="non-terminal residue" evidence="10">
    <location>
        <position position="1"/>
    </location>
</feature>
<proteinExistence type="inferred from homology"/>
<evidence type="ECO:0000256" key="8">
    <source>
        <dbReference type="ARBA" id="ARBA00025737"/>
    </source>
</evidence>
<keyword evidence="3" id="KW-0349">Heme</keyword>
<evidence type="ECO:0000256" key="4">
    <source>
        <dbReference type="ARBA" id="ARBA00022723"/>
    </source>
</evidence>
<evidence type="ECO:0000256" key="2">
    <source>
        <dbReference type="ARBA" id="ARBA00022559"/>
    </source>
</evidence>
<evidence type="ECO:0000256" key="7">
    <source>
        <dbReference type="ARBA" id="ARBA00023004"/>
    </source>
</evidence>
<evidence type="ECO:0000256" key="1">
    <source>
        <dbReference type="ARBA" id="ARBA00001970"/>
    </source>
</evidence>
<dbReference type="InterPro" id="IPR048328">
    <property type="entry name" value="Dyp_perox_C"/>
</dbReference>
<dbReference type="GO" id="GO:0020037">
    <property type="term" value="F:heme binding"/>
    <property type="evidence" value="ECO:0007669"/>
    <property type="project" value="InterPro"/>
</dbReference>
<feature type="domain" description="Dyp-type peroxidase C-terminal" evidence="9">
    <location>
        <begin position="2"/>
        <end position="75"/>
    </location>
</feature>
<comment type="similarity">
    <text evidence="8">Belongs to the DyP-type peroxidase family.</text>
</comment>
<dbReference type="InterPro" id="IPR011008">
    <property type="entry name" value="Dimeric_a/b-barrel"/>
</dbReference>
<keyword evidence="2 10" id="KW-0575">Peroxidase</keyword>
<name>A0A6G3WLZ2_9ACTN</name>
<evidence type="ECO:0000256" key="3">
    <source>
        <dbReference type="ARBA" id="ARBA00022617"/>
    </source>
</evidence>